<dbReference type="InterPro" id="IPR050083">
    <property type="entry name" value="HtpX_protease"/>
</dbReference>
<evidence type="ECO:0000256" key="7">
    <source>
        <dbReference type="ARBA" id="ARBA00022833"/>
    </source>
</evidence>
<keyword evidence="5" id="KW-0479">Metal-binding</keyword>
<dbReference type="PANTHER" id="PTHR43221:SF1">
    <property type="entry name" value="PROTEASE HTPX"/>
    <property type="match status" value="1"/>
</dbReference>
<keyword evidence="2" id="KW-1003">Cell membrane</keyword>
<protein>
    <submittedName>
        <fullName evidence="14">M48 family metalloprotease</fullName>
    </submittedName>
</protein>
<comment type="similarity">
    <text evidence="11">Belongs to the peptidase M48 family.</text>
</comment>
<dbReference type="EMBL" id="WLZY01000003">
    <property type="protein sequence ID" value="NDL57657.1"/>
    <property type="molecule type" value="Genomic_DNA"/>
</dbReference>
<evidence type="ECO:0000256" key="4">
    <source>
        <dbReference type="ARBA" id="ARBA00022692"/>
    </source>
</evidence>
<evidence type="ECO:0000256" key="5">
    <source>
        <dbReference type="ARBA" id="ARBA00022723"/>
    </source>
</evidence>
<feature type="transmembrane region" description="Helical" evidence="12">
    <location>
        <begin position="27"/>
        <end position="46"/>
    </location>
</feature>
<dbReference type="Gene3D" id="3.30.2010.10">
    <property type="entry name" value="Metalloproteases ('zincins'), catalytic domain"/>
    <property type="match status" value="1"/>
</dbReference>
<evidence type="ECO:0000313" key="15">
    <source>
        <dbReference type="Proteomes" id="UP000460435"/>
    </source>
</evidence>
<keyword evidence="7 11" id="KW-0862">Zinc</keyword>
<evidence type="ECO:0000256" key="12">
    <source>
        <dbReference type="SAM" id="Phobius"/>
    </source>
</evidence>
<evidence type="ECO:0000256" key="2">
    <source>
        <dbReference type="ARBA" id="ARBA00022475"/>
    </source>
</evidence>
<organism evidence="14 15">
    <name type="scientific">Phytoactinopolyspora mesophila</name>
    <dbReference type="NCBI Taxonomy" id="2650750"/>
    <lineage>
        <taxon>Bacteria</taxon>
        <taxon>Bacillati</taxon>
        <taxon>Actinomycetota</taxon>
        <taxon>Actinomycetes</taxon>
        <taxon>Jiangellales</taxon>
        <taxon>Jiangellaceae</taxon>
        <taxon>Phytoactinopolyspora</taxon>
    </lineage>
</organism>
<evidence type="ECO:0000256" key="6">
    <source>
        <dbReference type="ARBA" id="ARBA00022801"/>
    </source>
</evidence>
<accession>A0A7K3M3P2</accession>
<evidence type="ECO:0000256" key="9">
    <source>
        <dbReference type="ARBA" id="ARBA00023049"/>
    </source>
</evidence>
<dbReference type="Proteomes" id="UP000460435">
    <property type="component" value="Unassembled WGS sequence"/>
</dbReference>
<dbReference type="PANTHER" id="PTHR43221">
    <property type="entry name" value="PROTEASE HTPX"/>
    <property type="match status" value="1"/>
</dbReference>
<comment type="caution">
    <text evidence="14">The sequence shown here is derived from an EMBL/GenBank/DDBJ whole genome shotgun (WGS) entry which is preliminary data.</text>
</comment>
<dbReference type="GO" id="GO:0006508">
    <property type="term" value="P:proteolysis"/>
    <property type="evidence" value="ECO:0007669"/>
    <property type="project" value="UniProtKB-KW"/>
</dbReference>
<keyword evidence="8 12" id="KW-1133">Transmembrane helix</keyword>
<keyword evidence="10 12" id="KW-0472">Membrane</keyword>
<dbReference type="GO" id="GO:0004222">
    <property type="term" value="F:metalloendopeptidase activity"/>
    <property type="evidence" value="ECO:0007669"/>
    <property type="project" value="InterPro"/>
</dbReference>
<keyword evidence="6 11" id="KW-0378">Hydrolase</keyword>
<gene>
    <name evidence="14" type="ORF">F7O44_11290</name>
</gene>
<evidence type="ECO:0000256" key="3">
    <source>
        <dbReference type="ARBA" id="ARBA00022670"/>
    </source>
</evidence>
<dbReference type="InterPro" id="IPR001915">
    <property type="entry name" value="Peptidase_M48"/>
</dbReference>
<keyword evidence="3 11" id="KW-0645">Protease</keyword>
<reference evidence="14 15" key="1">
    <citation type="submission" date="2019-11" db="EMBL/GenBank/DDBJ databases">
        <authorList>
            <person name="Li X.-J."/>
            <person name="Feng X.-M."/>
        </authorList>
    </citation>
    <scope>NUCLEOTIDE SEQUENCE [LARGE SCALE GENOMIC DNA]</scope>
    <source>
        <strain evidence="14 15">XMNu-373</strain>
    </source>
</reference>
<name>A0A7K3M3P2_9ACTN</name>
<dbReference type="GO" id="GO:0005886">
    <property type="term" value="C:plasma membrane"/>
    <property type="evidence" value="ECO:0007669"/>
    <property type="project" value="UniProtKB-SubCell"/>
</dbReference>
<keyword evidence="15" id="KW-1185">Reference proteome</keyword>
<dbReference type="AlphaFoldDB" id="A0A7K3M3P2"/>
<evidence type="ECO:0000256" key="10">
    <source>
        <dbReference type="ARBA" id="ARBA00023136"/>
    </source>
</evidence>
<evidence type="ECO:0000256" key="11">
    <source>
        <dbReference type="RuleBase" id="RU003983"/>
    </source>
</evidence>
<comment type="cofactor">
    <cofactor evidence="11">
        <name>Zn(2+)</name>
        <dbReference type="ChEBI" id="CHEBI:29105"/>
    </cofactor>
    <text evidence="11">Binds 1 zinc ion per subunit.</text>
</comment>
<evidence type="ECO:0000256" key="1">
    <source>
        <dbReference type="ARBA" id="ARBA00004651"/>
    </source>
</evidence>
<sequence>MRNLVRTTVLLLLPSLGVVLIGSRFGTLGFWLALIAAAAFCVYVLLRSDTVAVRAMRAYPVGEAEQPVFCRVVRESTTKARLPMPQLYVSPTRAVNALATGRNPNRSMICVTEGALAVLDENELRAVVGHELAHIRNLDTLPASVVGAVNRLAVMVPLVGVFLAGAARLAISRDREFKADSESARLNGEPLALAGALRKFDAAARELVLPPEAGVVAASHLMLTSPLRYRGLLRLCRSHPSTAERVARLEQLAGYRR</sequence>
<evidence type="ECO:0000259" key="13">
    <source>
        <dbReference type="Pfam" id="PF01435"/>
    </source>
</evidence>
<feature type="domain" description="Peptidase M48" evidence="13">
    <location>
        <begin position="69"/>
        <end position="252"/>
    </location>
</feature>
<keyword evidence="9 11" id="KW-0482">Metalloprotease</keyword>
<dbReference type="Pfam" id="PF01435">
    <property type="entry name" value="Peptidase_M48"/>
    <property type="match status" value="1"/>
</dbReference>
<dbReference type="GO" id="GO:0046872">
    <property type="term" value="F:metal ion binding"/>
    <property type="evidence" value="ECO:0007669"/>
    <property type="project" value="UniProtKB-KW"/>
</dbReference>
<keyword evidence="4 12" id="KW-0812">Transmembrane</keyword>
<evidence type="ECO:0000256" key="8">
    <source>
        <dbReference type="ARBA" id="ARBA00022989"/>
    </source>
</evidence>
<comment type="subcellular location">
    <subcellularLocation>
        <location evidence="1">Cell membrane</location>
        <topology evidence="1">Multi-pass membrane protein</topology>
    </subcellularLocation>
</comment>
<evidence type="ECO:0000313" key="14">
    <source>
        <dbReference type="EMBL" id="NDL57657.1"/>
    </source>
</evidence>
<proteinExistence type="inferred from homology"/>